<dbReference type="GO" id="GO:0005829">
    <property type="term" value="C:cytosol"/>
    <property type="evidence" value="ECO:0007669"/>
    <property type="project" value="TreeGrafter"/>
</dbReference>
<dbReference type="RefSeq" id="WP_150434965.1">
    <property type="nucleotide sequence ID" value="NZ_VYKJ01000004.1"/>
</dbReference>
<comment type="caution">
    <text evidence="3">The sequence shown here is derived from an EMBL/GenBank/DDBJ whole genome shotgun (WGS) entry which is preliminary data.</text>
</comment>
<gene>
    <name evidence="3" type="primary">yhjQ</name>
    <name evidence="3" type="ORF">FJU30_10830</name>
</gene>
<keyword evidence="4" id="KW-1185">Reference proteome</keyword>
<accession>A0A5J5G208</accession>
<dbReference type="PANTHER" id="PTHR43384:SF4">
    <property type="entry name" value="CELLULOSE BIOSYNTHESIS PROTEIN BCSQ-RELATED"/>
    <property type="match status" value="1"/>
</dbReference>
<organism evidence="3 4">
    <name type="scientific">Affinibrenneria salicis</name>
    <dbReference type="NCBI Taxonomy" id="2590031"/>
    <lineage>
        <taxon>Bacteria</taxon>
        <taxon>Pseudomonadati</taxon>
        <taxon>Pseudomonadota</taxon>
        <taxon>Gammaproteobacteria</taxon>
        <taxon>Enterobacterales</taxon>
        <taxon>Pectobacteriaceae</taxon>
        <taxon>Affinibrenneria</taxon>
    </lineage>
</organism>
<name>A0A5J5G208_9GAMM</name>
<dbReference type="GO" id="GO:0016887">
    <property type="term" value="F:ATP hydrolysis activity"/>
    <property type="evidence" value="ECO:0007669"/>
    <property type="project" value="TreeGrafter"/>
</dbReference>
<dbReference type="AlphaFoldDB" id="A0A5J5G208"/>
<dbReference type="Proteomes" id="UP000335415">
    <property type="component" value="Unassembled WGS sequence"/>
</dbReference>
<keyword evidence="1" id="KW-0547">Nucleotide-binding</keyword>
<dbReference type="Gene3D" id="3.40.50.300">
    <property type="entry name" value="P-loop containing nucleotide triphosphate hydrolases"/>
    <property type="match status" value="1"/>
</dbReference>
<evidence type="ECO:0000313" key="3">
    <source>
        <dbReference type="EMBL" id="KAA9000698.1"/>
    </source>
</evidence>
<dbReference type="InterPro" id="IPR050625">
    <property type="entry name" value="ParA/MinD_ATPase"/>
</dbReference>
<dbReference type="Pfam" id="PF06564">
    <property type="entry name" value="CBP_BcsQ"/>
    <property type="match status" value="1"/>
</dbReference>
<proteinExistence type="predicted"/>
<dbReference type="GO" id="GO:0005524">
    <property type="term" value="F:ATP binding"/>
    <property type="evidence" value="ECO:0007669"/>
    <property type="project" value="UniProtKB-KW"/>
</dbReference>
<dbReference type="SUPFAM" id="SSF52540">
    <property type="entry name" value="P-loop containing nucleoside triphosphate hydrolases"/>
    <property type="match status" value="1"/>
</dbReference>
<dbReference type="InterPro" id="IPR027417">
    <property type="entry name" value="P-loop_NTPase"/>
</dbReference>
<dbReference type="PANTHER" id="PTHR43384">
    <property type="entry name" value="SEPTUM SITE-DETERMINING PROTEIN MIND HOMOLOG, CHLOROPLASTIC-RELATED"/>
    <property type="match status" value="1"/>
</dbReference>
<keyword evidence="2" id="KW-0067">ATP-binding</keyword>
<dbReference type="GO" id="GO:0051782">
    <property type="term" value="P:negative regulation of cell division"/>
    <property type="evidence" value="ECO:0007669"/>
    <property type="project" value="TreeGrafter"/>
</dbReference>
<dbReference type="EMBL" id="VYKJ01000004">
    <property type="protein sequence ID" value="KAA9000698.1"/>
    <property type="molecule type" value="Genomic_DNA"/>
</dbReference>
<dbReference type="OrthoDB" id="5288747at2"/>
<evidence type="ECO:0000256" key="1">
    <source>
        <dbReference type="ARBA" id="ARBA00022741"/>
    </source>
</evidence>
<reference evidence="3 4" key="1">
    <citation type="submission" date="2019-09" db="EMBL/GenBank/DDBJ databases">
        <authorList>
            <person name="Li Y."/>
        </authorList>
    </citation>
    <scope>NUCLEOTIDE SEQUENCE [LARGE SCALE GENOMIC DNA]</scope>
    <source>
        <strain evidence="3 4">L3-3HA</strain>
    </source>
</reference>
<dbReference type="InterPro" id="IPR017746">
    <property type="entry name" value="Cellulose_synthase_operon_BcsQ"/>
</dbReference>
<dbReference type="GO" id="GO:0009898">
    <property type="term" value="C:cytoplasmic side of plasma membrane"/>
    <property type="evidence" value="ECO:0007669"/>
    <property type="project" value="TreeGrafter"/>
</dbReference>
<sequence length="238" mass="26400">MPVIALQGIRGGVGATALTAGLAWALHHPDEKVVALDLSPANQLGQHFNTPFGDTAGWLRAALGDDDARPGARRYRPGLDFIPCGELSAAERARFYRAPADILQPWLDQCLPALRRDYDWVLLDIPARLDAAALPRVDRLIQVIMPDANCHLRLHRATPAPGGWYLINQFSLHSAAQQDLHQLWSVSLRRRVPLTVHHDEAVAEAMLHKQPLGEYRPQSLAAEELNALAVWLRQPITE</sequence>
<evidence type="ECO:0000256" key="2">
    <source>
        <dbReference type="ARBA" id="ARBA00022840"/>
    </source>
</evidence>
<evidence type="ECO:0000313" key="4">
    <source>
        <dbReference type="Proteomes" id="UP000335415"/>
    </source>
</evidence>
<protein>
    <submittedName>
        <fullName evidence="3">Cellulose synthase operon protein YhjQ</fullName>
    </submittedName>
</protein>
<dbReference type="NCBIfam" id="TIGR03371">
    <property type="entry name" value="cellulose_yhjQ"/>
    <property type="match status" value="1"/>
</dbReference>